<dbReference type="RefSeq" id="WP_183410404.1">
    <property type="nucleotide sequence ID" value="NZ_JACHWY010000002.1"/>
</dbReference>
<dbReference type="AlphaFoldDB" id="A0A7W4W577"/>
<sequence length="293" mass="32197">MSLGKLGIWAWVDHAGFDGAAEFAREIEALGYSALWIPEAVGCDPFVTLALIAKQTKTLKLATGIANIYARDAMAMQAVRKTLDGLSGGRLVLGLGVSHPEMVSGFRHHDYGKPVSTMRRYLELMDESLYAGPQPEQEGLRLLAALRKNMLGLAAEKADGAHPYFVPVEHTARARELLGPDKLLAPEQTLLLESDPTEARRIARGFMSTYIGLQNYRNNLLTLGFEEKDFDNGGSDRLVDAIVAWGDEDALAERIREHWQAGADHVCIQTLRKDGQNGFDLEAVRKLAPLTAE</sequence>
<dbReference type="EMBL" id="JACHWY010000002">
    <property type="protein sequence ID" value="MBB3047634.1"/>
    <property type="molecule type" value="Genomic_DNA"/>
</dbReference>
<proteinExistence type="predicted"/>
<dbReference type="InterPro" id="IPR011251">
    <property type="entry name" value="Luciferase-like_dom"/>
</dbReference>
<dbReference type="PANTHER" id="PTHR43244">
    <property type="match status" value="1"/>
</dbReference>
<dbReference type="GO" id="GO:0016705">
    <property type="term" value="F:oxidoreductase activity, acting on paired donors, with incorporation or reduction of molecular oxygen"/>
    <property type="evidence" value="ECO:0007669"/>
    <property type="project" value="InterPro"/>
</dbReference>
<dbReference type="Pfam" id="PF00296">
    <property type="entry name" value="Bac_luciferase"/>
    <property type="match status" value="1"/>
</dbReference>
<comment type="caution">
    <text evidence="2">The sequence shown here is derived from an EMBL/GenBank/DDBJ whole genome shotgun (WGS) entry which is preliminary data.</text>
</comment>
<feature type="domain" description="Luciferase-like" evidence="1">
    <location>
        <begin position="11"/>
        <end position="265"/>
    </location>
</feature>
<dbReference type="Gene3D" id="3.20.20.30">
    <property type="entry name" value="Luciferase-like domain"/>
    <property type="match status" value="1"/>
</dbReference>
<dbReference type="InterPro" id="IPR019922">
    <property type="entry name" value="Lucif-like_OxRdatse_MSMEG_4141"/>
</dbReference>
<gene>
    <name evidence="2" type="ORF">FHR99_001900</name>
</gene>
<dbReference type="PANTHER" id="PTHR43244:SF2">
    <property type="entry name" value="CONSERVED HYPOTHETICAL ALANINE AND PROLINE-RICH PROTEIN"/>
    <property type="match status" value="1"/>
</dbReference>
<name>A0A7W4W577_9GAMM</name>
<reference evidence="2 3" key="1">
    <citation type="submission" date="2020-08" db="EMBL/GenBank/DDBJ databases">
        <title>Genomic Encyclopedia of Type Strains, Phase III (KMG-III): the genomes of soil and plant-associated and newly described type strains.</title>
        <authorList>
            <person name="Whitman W."/>
        </authorList>
    </citation>
    <scope>NUCLEOTIDE SEQUENCE [LARGE SCALE GENOMIC DNA]</scope>
    <source>
        <strain evidence="2 3">CECT 8654</strain>
    </source>
</reference>
<dbReference type="InterPro" id="IPR050564">
    <property type="entry name" value="F420-G6PD/mer"/>
</dbReference>
<protein>
    <submittedName>
        <fullName evidence="2">Putative F420-dependent oxidoreductase</fullName>
    </submittedName>
</protein>
<keyword evidence="3" id="KW-1185">Reference proteome</keyword>
<evidence type="ECO:0000259" key="1">
    <source>
        <dbReference type="Pfam" id="PF00296"/>
    </source>
</evidence>
<dbReference type="InterPro" id="IPR036661">
    <property type="entry name" value="Luciferase-like_sf"/>
</dbReference>
<dbReference type="NCBIfam" id="TIGR03620">
    <property type="entry name" value="F420_MSMEG_4141"/>
    <property type="match status" value="1"/>
</dbReference>
<evidence type="ECO:0000313" key="3">
    <source>
        <dbReference type="Proteomes" id="UP000537130"/>
    </source>
</evidence>
<accession>A0A7W4W577</accession>
<evidence type="ECO:0000313" key="2">
    <source>
        <dbReference type="EMBL" id="MBB3047634.1"/>
    </source>
</evidence>
<dbReference type="Proteomes" id="UP000537130">
    <property type="component" value="Unassembled WGS sequence"/>
</dbReference>
<organism evidence="2 3">
    <name type="scientific">Litorivivens lipolytica</name>
    <dbReference type="NCBI Taxonomy" id="1524264"/>
    <lineage>
        <taxon>Bacteria</taxon>
        <taxon>Pseudomonadati</taxon>
        <taxon>Pseudomonadota</taxon>
        <taxon>Gammaproteobacteria</taxon>
        <taxon>Litorivivens</taxon>
    </lineage>
</organism>
<dbReference type="SUPFAM" id="SSF51679">
    <property type="entry name" value="Bacterial luciferase-like"/>
    <property type="match status" value="1"/>
</dbReference>